<proteinExistence type="predicted"/>
<dbReference type="InterPro" id="IPR021279">
    <property type="entry name" value="DUF2721"/>
</dbReference>
<organism evidence="2 3">
    <name type="scientific">Roseateles paludis</name>
    <dbReference type="NCBI Taxonomy" id="3145238"/>
    <lineage>
        <taxon>Bacteria</taxon>
        <taxon>Pseudomonadati</taxon>
        <taxon>Pseudomonadota</taxon>
        <taxon>Betaproteobacteria</taxon>
        <taxon>Burkholderiales</taxon>
        <taxon>Sphaerotilaceae</taxon>
        <taxon>Roseateles</taxon>
    </lineage>
</organism>
<name>A0ABV0G0B4_9BURK</name>
<keyword evidence="1" id="KW-1133">Transmembrane helix</keyword>
<comment type="caution">
    <text evidence="2">The sequence shown here is derived from an EMBL/GenBank/DDBJ whole genome shotgun (WGS) entry which is preliminary data.</text>
</comment>
<keyword evidence="1" id="KW-0812">Transmembrane</keyword>
<sequence>MSTAVSAALQTNFIAHAIQLSIAPAFLLTGLGAMLSVMANRLARVIDRARWLEEHWLSFDEPRQQRARRELRMIERRRRVCSWAINLTTAGALLVCLVIVSLFADEFLAADLSRLPGALFVAAMLSVCGGLVCFLREVYIATHVTAIRSEGLG</sequence>
<evidence type="ECO:0000313" key="3">
    <source>
        <dbReference type="Proteomes" id="UP001495147"/>
    </source>
</evidence>
<feature type="transmembrane region" description="Helical" evidence="1">
    <location>
        <begin position="80"/>
        <end position="103"/>
    </location>
</feature>
<feature type="transmembrane region" description="Helical" evidence="1">
    <location>
        <begin position="115"/>
        <end position="135"/>
    </location>
</feature>
<protein>
    <submittedName>
        <fullName evidence="2">DUF2721 domain-containing protein</fullName>
    </submittedName>
</protein>
<dbReference type="Proteomes" id="UP001495147">
    <property type="component" value="Unassembled WGS sequence"/>
</dbReference>
<keyword evidence="1" id="KW-0472">Membrane</keyword>
<evidence type="ECO:0000256" key="1">
    <source>
        <dbReference type="SAM" id="Phobius"/>
    </source>
</evidence>
<gene>
    <name evidence="2" type="ORF">ABDJ85_06745</name>
</gene>
<dbReference type="RefSeq" id="WP_347704006.1">
    <property type="nucleotide sequence ID" value="NZ_JBDPZD010000002.1"/>
</dbReference>
<feature type="transmembrane region" description="Helical" evidence="1">
    <location>
        <begin position="13"/>
        <end position="38"/>
    </location>
</feature>
<dbReference type="EMBL" id="JBDPZD010000002">
    <property type="protein sequence ID" value="MEO3691163.1"/>
    <property type="molecule type" value="Genomic_DNA"/>
</dbReference>
<keyword evidence="3" id="KW-1185">Reference proteome</keyword>
<evidence type="ECO:0000313" key="2">
    <source>
        <dbReference type="EMBL" id="MEO3691163.1"/>
    </source>
</evidence>
<accession>A0ABV0G0B4</accession>
<dbReference type="Pfam" id="PF11026">
    <property type="entry name" value="DUF2721"/>
    <property type="match status" value="1"/>
</dbReference>
<reference evidence="2 3" key="1">
    <citation type="submission" date="2024-05" db="EMBL/GenBank/DDBJ databases">
        <title>Roseateles sp. DJS-2-20 16S ribosomal RNA gene Genome sequencing and assembly.</title>
        <authorList>
            <person name="Woo H."/>
        </authorList>
    </citation>
    <scope>NUCLEOTIDE SEQUENCE [LARGE SCALE GENOMIC DNA]</scope>
    <source>
        <strain evidence="2 3">DJS-2-20</strain>
    </source>
</reference>